<protein>
    <submittedName>
        <fullName evidence="2">Uncharacterized protein</fullName>
    </submittedName>
</protein>
<evidence type="ECO:0000256" key="1">
    <source>
        <dbReference type="SAM" id="Phobius"/>
    </source>
</evidence>
<dbReference type="AlphaFoldDB" id="A0A4V6AV75"/>
<name>A0A4V6AV75_STRLS</name>
<evidence type="ECO:0000313" key="2">
    <source>
        <dbReference type="EMBL" id="TKS98792.1"/>
    </source>
</evidence>
<dbReference type="OrthoDB" id="3638084at2"/>
<keyword evidence="1" id="KW-0812">Transmembrane</keyword>
<keyword evidence="1" id="KW-1133">Transmembrane helix</keyword>
<proteinExistence type="predicted"/>
<comment type="caution">
    <text evidence="2">The sequence shown here is derived from an EMBL/GenBank/DDBJ whole genome shotgun (WGS) entry which is preliminary data.</text>
</comment>
<organism evidence="2 3">
    <name type="scientific">Streptomyces lasalocidi</name>
    <name type="common">Streptomyces lasaliensis</name>
    <dbReference type="NCBI Taxonomy" id="324833"/>
    <lineage>
        <taxon>Bacteria</taxon>
        <taxon>Bacillati</taxon>
        <taxon>Actinomycetota</taxon>
        <taxon>Actinomycetes</taxon>
        <taxon>Kitasatosporales</taxon>
        <taxon>Streptomycetaceae</taxon>
        <taxon>Streptomyces</taxon>
    </lineage>
</organism>
<accession>A0A4V6AV75</accession>
<gene>
    <name evidence="2" type="ORF">E4U91_00655</name>
</gene>
<dbReference type="RefSeq" id="WP_137304701.1">
    <property type="nucleotide sequence ID" value="NZ_SZNQ01000001.1"/>
</dbReference>
<dbReference type="EMBL" id="SZNQ01000001">
    <property type="protein sequence ID" value="TKS98792.1"/>
    <property type="molecule type" value="Genomic_DNA"/>
</dbReference>
<feature type="transmembrane region" description="Helical" evidence="1">
    <location>
        <begin position="6"/>
        <end position="29"/>
    </location>
</feature>
<reference evidence="2 3" key="1">
    <citation type="submission" date="2019-04" db="EMBL/GenBank/DDBJ databases">
        <title>Streptomyces lasaliensis sp. nov., an Actinomycete isolated from soil which produces the polyether antibiotic lasalocid.</title>
        <authorList>
            <person name="Erwin G."/>
            <person name="Haber C."/>
        </authorList>
    </citation>
    <scope>NUCLEOTIDE SEQUENCE [LARGE SCALE GENOMIC DNA]</scope>
    <source>
        <strain evidence="2 3">X-537</strain>
    </source>
</reference>
<dbReference type="Proteomes" id="UP000305929">
    <property type="component" value="Unassembled WGS sequence"/>
</dbReference>
<keyword evidence="3" id="KW-1185">Reference proteome</keyword>
<keyword evidence="1" id="KW-0472">Membrane</keyword>
<evidence type="ECO:0000313" key="3">
    <source>
        <dbReference type="Proteomes" id="UP000305929"/>
    </source>
</evidence>
<sequence>MAVPWEIVISTAGGVAATVVGVFAGGVVGRRGQNEQWVRDNRSTTYATFLREFVAVEIELRTAFLADRPHRLDWAPWNAALVALSLVATREVAAAAAELTGAVGRFAELVARSPKTREDLREVQEALAAGQLRFVNAARSSLDGSQAPLDWQLGGPPAWAMTEPYAPASVAEGSV</sequence>